<evidence type="ECO:0008006" key="3">
    <source>
        <dbReference type="Google" id="ProtNLM"/>
    </source>
</evidence>
<dbReference type="InterPro" id="IPR022025">
    <property type="entry name" value="Amidoligase_2"/>
</dbReference>
<sequence>MHNAINESYLGERYSEWSLDSDSTIETPNKNQAPWGLENISPIFRAYENSIWQNHVAAMWSHLEARYNITSNDSCGTHVHISLIEGYSLSALKRICQSIIYFEPAFEAILPRARLGNEYARSNWLDNPNFGYKRLSRRESMFFGWNFLYLLETPKGTIEFRRGAASTSIRDVFMWVELAMSFVQASIKHGHSDKISKIPATVGGLKWFIEAAQLPQQPGLFDTRYINLLLDSVGPKLTREPKPMGKLSPDKLRKLQTKKDEDKRKNVMLAKISQPPYWG</sequence>
<protein>
    <recommendedName>
        <fullName evidence="3">Amidoligase enzyme</fullName>
    </recommendedName>
</protein>
<dbReference type="AlphaFoldDB" id="L8FSR5"/>
<dbReference type="Proteomes" id="UP000011064">
    <property type="component" value="Unassembled WGS sequence"/>
</dbReference>
<gene>
    <name evidence="1" type="ORF">GMDG_06453</name>
</gene>
<keyword evidence="2" id="KW-1185">Reference proteome</keyword>
<name>L8FSR5_PSED2</name>
<dbReference type="Pfam" id="PF12224">
    <property type="entry name" value="Amidoligase_2"/>
    <property type="match status" value="1"/>
</dbReference>
<organism evidence="1 2">
    <name type="scientific">Pseudogymnoascus destructans (strain ATCC MYA-4855 / 20631-21)</name>
    <name type="common">Bat white-nose syndrome fungus</name>
    <name type="synonym">Geomyces destructans</name>
    <dbReference type="NCBI Taxonomy" id="658429"/>
    <lineage>
        <taxon>Eukaryota</taxon>
        <taxon>Fungi</taxon>
        <taxon>Dikarya</taxon>
        <taxon>Ascomycota</taxon>
        <taxon>Pezizomycotina</taxon>
        <taxon>Leotiomycetes</taxon>
        <taxon>Thelebolales</taxon>
        <taxon>Thelebolaceae</taxon>
        <taxon>Pseudogymnoascus</taxon>
    </lineage>
</organism>
<dbReference type="STRING" id="658429.L8FSR5"/>
<dbReference type="OrthoDB" id="3599584at2759"/>
<reference evidence="2" key="1">
    <citation type="submission" date="2010-09" db="EMBL/GenBank/DDBJ databases">
        <title>The genome sequence of Geomyces destructans 20631-21.</title>
        <authorList>
            <consortium name="The Broad Institute Genome Sequencing Platform"/>
            <person name="Cuomo C.A."/>
            <person name="Blehert D.S."/>
            <person name="Lorch J.M."/>
            <person name="Young S.K."/>
            <person name="Zeng Q."/>
            <person name="Gargeya S."/>
            <person name="Fitzgerald M."/>
            <person name="Haas B."/>
            <person name="Abouelleil A."/>
            <person name="Alvarado L."/>
            <person name="Arachchi H.M."/>
            <person name="Berlin A."/>
            <person name="Brown A."/>
            <person name="Chapman S.B."/>
            <person name="Chen Z."/>
            <person name="Dunbar C."/>
            <person name="Freedman E."/>
            <person name="Gearin G."/>
            <person name="Gellesch M."/>
            <person name="Goldberg J."/>
            <person name="Griggs A."/>
            <person name="Gujja S."/>
            <person name="Heiman D."/>
            <person name="Howarth C."/>
            <person name="Larson L."/>
            <person name="Lui A."/>
            <person name="MacDonald P.J.P."/>
            <person name="Montmayeur A."/>
            <person name="Murphy C."/>
            <person name="Neiman D."/>
            <person name="Pearson M."/>
            <person name="Priest M."/>
            <person name="Roberts A."/>
            <person name="Saif S."/>
            <person name="Shea T."/>
            <person name="Shenoy N."/>
            <person name="Sisk P."/>
            <person name="Stolte C."/>
            <person name="Sykes S."/>
            <person name="Wortman J."/>
            <person name="Nusbaum C."/>
            <person name="Birren B."/>
        </authorList>
    </citation>
    <scope>NUCLEOTIDE SEQUENCE [LARGE SCALE GENOMIC DNA]</scope>
    <source>
        <strain evidence="2">ATCC MYA-4855 / 20631-21</strain>
    </source>
</reference>
<dbReference type="HOGENOM" id="CLU_040662_0_0_1"/>
<evidence type="ECO:0000313" key="1">
    <source>
        <dbReference type="EMBL" id="ELR03922.1"/>
    </source>
</evidence>
<dbReference type="PANTHER" id="PTHR36847">
    <property type="entry name" value="AMIDOLIGASE ENZYME"/>
    <property type="match status" value="1"/>
</dbReference>
<dbReference type="PANTHER" id="PTHR36847:SF1">
    <property type="entry name" value="AMIDOLIGASE ENZYME"/>
    <property type="match status" value="1"/>
</dbReference>
<proteinExistence type="predicted"/>
<dbReference type="VEuPathDB" id="FungiDB:GMDG_06453"/>
<dbReference type="EMBL" id="GL573330">
    <property type="protein sequence ID" value="ELR03922.1"/>
    <property type="molecule type" value="Genomic_DNA"/>
</dbReference>
<evidence type="ECO:0000313" key="2">
    <source>
        <dbReference type="Proteomes" id="UP000011064"/>
    </source>
</evidence>
<dbReference type="InParanoid" id="L8FSR5"/>
<accession>L8FSR5</accession>